<dbReference type="EMBL" id="JACGWO010000003">
    <property type="protein sequence ID" value="KAK4433251.1"/>
    <property type="molecule type" value="Genomic_DNA"/>
</dbReference>
<comment type="caution">
    <text evidence="1">The sequence shown here is derived from an EMBL/GenBank/DDBJ whole genome shotgun (WGS) entry which is preliminary data.</text>
</comment>
<evidence type="ECO:0000313" key="1">
    <source>
        <dbReference type="EMBL" id="KAK4433251.1"/>
    </source>
</evidence>
<dbReference type="AlphaFoldDB" id="A0AAE2CST3"/>
<gene>
    <name evidence="1" type="ORF">Salat_1087400</name>
</gene>
<keyword evidence="2" id="KW-1185">Reference proteome</keyword>
<name>A0AAE2CST3_9LAMI</name>
<evidence type="ECO:0000313" key="2">
    <source>
        <dbReference type="Proteomes" id="UP001293254"/>
    </source>
</evidence>
<reference evidence="1" key="1">
    <citation type="submission" date="2020-06" db="EMBL/GenBank/DDBJ databases">
        <authorList>
            <person name="Li T."/>
            <person name="Hu X."/>
            <person name="Zhang T."/>
            <person name="Song X."/>
            <person name="Zhang H."/>
            <person name="Dai N."/>
            <person name="Sheng W."/>
            <person name="Hou X."/>
            <person name="Wei L."/>
        </authorList>
    </citation>
    <scope>NUCLEOTIDE SEQUENCE</scope>
    <source>
        <strain evidence="1">3651</strain>
        <tissue evidence="1">Leaf</tissue>
    </source>
</reference>
<dbReference type="Proteomes" id="UP001293254">
    <property type="component" value="Unassembled WGS sequence"/>
</dbReference>
<protein>
    <submittedName>
        <fullName evidence="1">Uncharacterized protein</fullName>
    </submittedName>
</protein>
<reference evidence="1" key="2">
    <citation type="journal article" date="2024" name="Plant">
        <title>Genomic evolution and insights into agronomic trait innovations of Sesamum species.</title>
        <authorList>
            <person name="Miao H."/>
            <person name="Wang L."/>
            <person name="Qu L."/>
            <person name="Liu H."/>
            <person name="Sun Y."/>
            <person name="Le M."/>
            <person name="Wang Q."/>
            <person name="Wei S."/>
            <person name="Zheng Y."/>
            <person name="Lin W."/>
            <person name="Duan Y."/>
            <person name="Cao H."/>
            <person name="Xiong S."/>
            <person name="Wang X."/>
            <person name="Wei L."/>
            <person name="Li C."/>
            <person name="Ma Q."/>
            <person name="Ju M."/>
            <person name="Zhao R."/>
            <person name="Li G."/>
            <person name="Mu C."/>
            <person name="Tian Q."/>
            <person name="Mei H."/>
            <person name="Zhang T."/>
            <person name="Gao T."/>
            <person name="Zhang H."/>
        </authorList>
    </citation>
    <scope>NUCLEOTIDE SEQUENCE</scope>
    <source>
        <strain evidence="1">3651</strain>
    </source>
</reference>
<accession>A0AAE2CST3</accession>
<organism evidence="1 2">
    <name type="scientific">Sesamum alatum</name>
    <dbReference type="NCBI Taxonomy" id="300844"/>
    <lineage>
        <taxon>Eukaryota</taxon>
        <taxon>Viridiplantae</taxon>
        <taxon>Streptophyta</taxon>
        <taxon>Embryophyta</taxon>
        <taxon>Tracheophyta</taxon>
        <taxon>Spermatophyta</taxon>
        <taxon>Magnoliopsida</taxon>
        <taxon>eudicotyledons</taxon>
        <taxon>Gunneridae</taxon>
        <taxon>Pentapetalae</taxon>
        <taxon>asterids</taxon>
        <taxon>lamiids</taxon>
        <taxon>Lamiales</taxon>
        <taxon>Pedaliaceae</taxon>
        <taxon>Sesamum</taxon>
    </lineage>
</organism>
<sequence>MNHFQIATFGHWNPSLLSQIQATTANIVPDGYYYQCQMFYYKNGLVKWKRPSLTAWSSMQSQQNKRAKCYCNAYEDLCEQLCILFDKPNNAQDDVIDADRTDALGNEVVPVDPIHEAGPSDPPNEALHDEPVPTAVGIPSPVLFISDSSDSSSSMWRDLEEYTQATALQILFCPH</sequence>
<proteinExistence type="predicted"/>